<organism evidence="1 2">
    <name type="scientific">Meloidogyne enterolobii</name>
    <name type="common">Root-knot nematode worm</name>
    <name type="synonym">Meloidogyne mayaguensis</name>
    <dbReference type="NCBI Taxonomy" id="390850"/>
    <lineage>
        <taxon>Eukaryota</taxon>
        <taxon>Metazoa</taxon>
        <taxon>Ecdysozoa</taxon>
        <taxon>Nematoda</taxon>
        <taxon>Chromadorea</taxon>
        <taxon>Rhabditida</taxon>
        <taxon>Tylenchina</taxon>
        <taxon>Tylenchomorpha</taxon>
        <taxon>Tylenchoidea</taxon>
        <taxon>Meloidogynidae</taxon>
        <taxon>Meloidogyninae</taxon>
        <taxon>Meloidogyne</taxon>
    </lineage>
</organism>
<gene>
    <name evidence="1" type="ORF">MENTE1834_LOCUS26115</name>
</gene>
<evidence type="ECO:0000313" key="2">
    <source>
        <dbReference type="Proteomes" id="UP001497535"/>
    </source>
</evidence>
<proteinExistence type="predicted"/>
<dbReference type="Proteomes" id="UP001497535">
    <property type="component" value="Unassembled WGS sequence"/>
</dbReference>
<comment type="caution">
    <text evidence="1">The sequence shown here is derived from an EMBL/GenBank/DDBJ whole genome shotgun (WGS) entry which is preliminary data.</text>
</comment>
<reference evidence="1" key="1">
    <citation type="submission" date="2023-11" db="EMBL/GenBank/DDBJ databases">
        <authorList>
            <person name="Poullet M."/>
        </authorList>
    </citation>
    <scope>NUCLEOTIDE SEQUENCE</scope>
    <source>
        <strain evidence="1">E1834</strain>
    </source>
</reference>
<keyword evidence="2" id="KW-1185">Reference proteome</keyword>
<evidence type="ECO:0000313" key="1">
    <source>
        <dbReference type="EMBL" id="CAK5079037.1"/>
    </source>
</evidence>
<protein>
    <submittedName>
        <fullName evidence="1">Uncharacterized protein</fullName>
    </submittedName>
</protein>
<name>A0ACB0ZIY6_MELEN</name>
<sequence>MFGCLIKPMDIIGCGIYFPQLNNENNSAQLFFTLNGKKKGKTIFVELNDDKDSLLFYPNVSLFCCSVEANFGTNKFLYKIGEFKE</sequence>
<dbReference type="EMBL" id="CAVMJV010000037">
    <property type="protein sequence ID" value="CAK5079037.1"/>
    <property type="molecule type" value="Genomic_DNA"/>
</dbReference>
<accession>A0ACB0ZIY6</accession>